<feature type="domain" description="MPN" evidence="8">
    <location>
        <begin position="100"/>
        <end position="223"/>
    </location>
</feature>
<keyword evidence="2" id="KW-0645">Protease</keyword>
<dbReference type="InterPro" id="IPR025657">
    <property type="entry name" value="RadC_JAB"/>
</dbReference>
<reference evidence="9" key="1">
    <citation type="journal article" date="2021" name="PeerJ">
        <title>Extensive microbial diversity within the chicken gut microbiome revealed by metagenomics and culture.</title>
        <authorList>
            <person name="Gilroy R."/>
            <person name="Ravi A."/>
            <person name="Getino M."/>
            <person name="Pursley I."/>
            <person name="Horton D.L."/>
            <person name="Alikhan N.F."/>
            <person name="Baker D."/>
            <person name="Gharbi K."/>
            <person name="Hall N."/>
            <person name="Watson M."/>
            <person name="Adriaenssens E.M."/>
            <person name="Foster-Nyarko E."/>
            <person name="Jarju S."/>
            <person name="Secka A."/>
            <person name="Antonio M."/>
            <person name="Oren A."/>
            <person name="Chaudhuri R.R."/>
            <person name="La Ragione R."/>
            <person name="Hildebrand F."/>
            <person name="Pallen M.J."/>
        </authorList>
    </citation>
    <scope>NUCLEOTIDE SEQUENCE</scope>
    <source>
        <strain evidence="9">CHK186-1790</strain>
    </source>
</reference>
<name>A0A9D2SZ96_9FIRM</name>
<dbReference type="PANTHER" id="PTHR30471:SF3">
    <property type="entry name" value="UPF0758 PROTEIN YEES-RELATED"/>
    <property type="match status" value="1"/>
</dbReference>
<evidence type="ECO:0000313" key="9">
    <source>
        <dbReference type="EMBL" id="HJC41293.1"/>
    </source>
</evidence>
<keyword evidence="6" id="KW-0482">Metalloprotease</keyword>
<proteinExistence type="inferred from homology"/>
<comment type="similarity">
    <text evidence="1 7">Belongs to the UPF0758 family.</text>
</comment>
<evidence type="ECO:0000256" key="1">
    <source>
        <dbReference type="ARBA" id="ARBA00010243"/>
    </source>
</evidence>
<dbReference type="EMBL" id="DWWJ01000122">
    <property type="protein sequence ID" value="HJC41293.1"/>
    <property type="molecule type" value="Genomic_DNA"/>
</dbReference>
<evidence type="ECO:0000256" key="4">
    <source>
        <dbReference type="ARBA" id="ARBA00022801"/>
    </source>
</evidence>
<organism evidence="9 10">
    <name type="scientific">Candidatus Intestinimonas pullistercoris</name>
    <dbReference type="NCBI Taxonomy" id="2838623"/>
    <lineage>
        <taxon>Bacteria</taxon>
        <taxon>Bacillati</taxon>
        <taxon>Bacillota</taxon>
        <taxon>Clostridia</taxon>
        <taxon>Eubacteriales</taxon>
        <taxon>Intestinimonas</taxon>
    </lineage>
</organism>
<comment type="caution">
    <text evidence="9">The sequence shown here is derived from an EMBL/GenBank/DDBJ whole genome shotgun (WGS) entry which is preliminary data.</text>
</comment>
<dbReference type="PANTHER" id="PTHR30471">
    <property type="entry name" value="DNA REPAIR PROTEIN RADC"/>
    <property type="match status" value="1"/>
</dbReference>
<gene>
    <name evidence="9" type="primary">radC</name>
    <name evidence="9" type="ORF">H9701_07045</name>
</gene>
<dbReference type="Gene3D" id="3.40.140.10">
    <property type="entry name" value="Cytidine Deaminase, domain 2"/>
    <property type="match status" value="1"/>
</dbReference>
<keyword evidence="3" id="KW-0479">Metal-binding</keyword>
<sequence length="231" mass="25582">MGLHDGHRKRLKAQFLAHGEDFHDHQLLELLLCYAIPQGDVNELAHMLLGQFGSLAGVLDALPESLQQVPGVGEHTAVLLKLVPKLAGRYFEDRASLGTILDSTRAARNFLMPYYRQGSRNEMVYLVCMDAKYKVLGCRKLGEGSVNAADITPRRVVEAALACNATCAILSHNHISGLALPSQADLATTRRLWDVLRNVGVELLDHLIFADDDMVSLKDSGFFEGLYREER</sequence>
<evidence type="ECO:0000256" key="6">
    <source>
        <dbReference type="ARBA" id="ARBA00023049"/>
    </source>
</evidence>
<dbReference type="InterPro" id="IPR037518">
    <property type="entry name" value="MPN"/>
</dbReference>
<evidence type="ECO:0000256" key="5">
    <source>
        <dbReference type="ARBA" id="ARBA00022833"/>
    </source>
</evidence>
<keyword evidence="5" id="KW-0862">Zinc</keyword>
<dbReference type="AlphaFoldDB" id="A0A9D2SZ96"/>
<evidence type="ECO:0000259" key="8">
    <source>
        <dbReference type="PROSITE" id="PS50249"/>
    </source>
</evidence>
<dbReference type="GO" id="GO:0006508">
    <property type="term" value="P:proteolysis"/>
    <property type="evidence" value="ECO:0007669"/>
    <property type="project" value="UniProtKB-KW"/>
</dbReference>
<dbReference type="GO" id="GO:0046872">
    <property type="term" value="F:metal ion binding"/>
    <property type="evidence" value="ECO:0007669"/>
    <property type="project" value="UniProtKB-KW"/>
</dbReference>
<dbReference type="InterPro" id="IPR010994">
    <property type="entry name" value="RuvA_2-like"/>
</dbReference>
<protein>
    <submittedName>
        <fullName evidence="9">DNA repair protein RadC</fullName>
    </submittedName>
</protein>
<accession>A0A9D2SZ96</accession>
<dbReference type="SUPFAM" id="SSF47781">
    <property type="entry name" value="RuvA domain 2-like"/>
    <property type="match status" value="1"/>
</dbReference>
<evidence type="ECO:0000256" key="2">
    <source>
        <dbReference type="ARBA" id="ARBA00022670"/>
    </source>
</evidence>
<evidence type="ECO:0000313" key="10">
    <source>
        <dbReference type="Proteomes" id="UP000823882"/>
    </source>
</evidence>
<dbReference type="PROSITE" id="PS50249">
    <property type="entry name" value="MPN"/>
    <property type="match status" value="1"/>
</dbReference>
<evidence type="ECO:0000256" key="3">
    <source>
        <dbReference type="ARBA" id="ARBA00022723"/>
    </source>
</evidence>
<evidence type="ECO:0000256" key="7">
    <source>
        <dbReference type="RuleBase" id="RU003797"/>
    </source>
</evidence>
<reference evidence="9" key="2">
    <citation type="submission" date="2021-04" db="EMBL/GenBank/DDBJ databases">
        <authorList>
            <person name="Gilroy R."/>
        </authorList>
    </citation>
    <scope>NUCLEOTIDE SEQUENCE</scope>
    <source>
        <strain evidence="9">CHK186-1790</strain>
    </source>
</reference>
<dbReference type="Pfam" id="PF04002">
    <property type="entry name" value="RadC"/>
    <property type="match status" value="1"/>
</dbReference>
<dbReference type="CDD" id="cd08071">
    <property type="entry name" value="MPN_DUF2466"/>
    <property type="match status" value="1"/>
</dbReference>
<dbReference type="GO" id="GO:0008237">
    <property type="term" value="F:metallopeptidase activity"/>
    <property type="evidence" value="ECO:0007669"/>
    <property type="project" value="UniProtKB-KW"/>
</dbReference>
<dbReference type="Proteomes" id="UP000823882">
    <property type="component" value="Unassembled WGS sequence"/>
</dbReference>
<dbReference type="InterPro" id="IPR001405">
    <property type="entry name" value="UPF0758"/>
</dbReference>
<dbReference type="NCBIfam" id="TIGR00608">
    <property type="entry name" value="radc"/>
    <property type="match status" value="1"/>
</dbReference>
<dbReference type="Gene3D" id="1.10.150.20">
    <property type="entry name" value="5' to 3' exonuclease, C-terminal subdomain"/>
    <property type="match status" value="1"/>
</dbReference>
<keyword evidence="4" id="KW-0378">Hydrolase</keyword>